<gene>
    <name evidence="1" type="ORF">MONBRDRAFT_11009</name>
</gene>
<reference evidence="1 2" key="1">
    <citation type="journal article" date="2008" name="Nature">
        <title>The genome of the choanoflagellate Monosiga brevicollis and the origin of metazoans.</title>
        <authorList>
            <consortium name="JGI Sequencing"/>
            <person name="King N."/>
            <person name="Westbrook M.J."/>
            <person name="Young S.L."/>
            <person name="Kuo A."/>
            <person name="Abedin M."/>
            <person name="Chapman J."/>
            <person name="Fairclough S."/>
            <person name="Hellsten U."/>
            <person name="Isogai Y."/>
            <person name="Letunic I."/>
            <person name="Marr M."/>
            <person name="Pincus D."/>
            <person name="Putnam N."/>
            <person name="Rokas A."/>
            <person name="Wright K.J."/>
            <person name="Zuzow R."/>
            <person name="Dirks W."/>
            <person name="Good M."/>
            <person name="Goodstein D."/>
            <person name="Lemons D."/>
            <person name="Li W."/>
            <person name="Lyons J.B."/>
            <person name="Morris A."/>
            <person name="Nichols S."/>
            <person name="Richter D.J."/>
            <person name="Salamov A."/>
            <person name="Bork P."/>
            <person name="Lim W.A."/>
            <person name="Manning G."/>
            <person name="Miller W.T."/>
            <person name="McGinnis W."/>
            <person name="Shapiro H."/>
            <person name="Tjian R."/>
            <person name="Grigoriev I.V."/>
            <person name="Rokhsar D."/>
        </authorList>
    </citation>
    <scope>NUCLEOTIDE SEQUENCE [LARGE SCALE GENOMIC DNA]</scope>
    <source>
        <strain evidence="2">MX1 / ATCC 50154</strain>
    </source>
</reference>
<dbReference type="GeneID" id="5894005"/>
<dbReference type="RefSeq" id="XP_001748845.1">
    <property type="nucleotide sequence ID" value="XM_001748793.1"/>
</dbReference>
<accession>A9V7X9</accession>
<evidence type="ECO:0000313" key="2">
    <source>
        <dbReference type="Proteomes" id="UP000001357"/>
    </source>
</evidence>
<dbReference type="KEGG" id="mbr:MONBRDRAFT_11009"/>
<evidence type="ECO:0000313" key="1">
    <source>
        <dbReference type="EMBL" id="EDQ86455.1"/>
    </source>
</evidence>
<keyword evidence="2" id="KW-1185">Reference proteome</keyword>
<sequence>MFRVPAHQHQWVLGVGGVQPVPPPQTATAALIASHVEHALRFDLLVAAVRSLLVQQGAAFDHIVISLSTALDTFQVHRLLTQATTATAVGTATIPLAVAPPSSVGPAHLLLQALLQAVQSDLPPGLVLCGLPQPQPRRQFQHVCLALEGFLKLRQESLGHMPTHDAVILFDDDDLAHPQLLQVYQDFYIRQGTGCIFATTALTRSDLDARISATQPSSPLKQTRQPCPSTSPLVALLPSEAIDLVICQRLTSNAMEDREVQRNTRLDFLALAAACSAAEEPELQDYSGSLLAAATLNQFLEGHSHVGAIDLDGRFVDGFFRIAMQRVVTCDIQLVWQRRWRLPSELAAWQQGVTKGPQTFASVLDHYAQLAALSYDSEDEDEPDLNFSFASNSLTAADSLPLSDIALATSHLSGLAINQPFQ</sequence>
<proteinExistence type="predicted"/>
<dbReference type="InParanoid" id="A9V7X9"/>
<dbReference type="Proteomes" id="UP000001357">
    <property type="component" value="Unassembled WGS sequence"/>
</dbReference>
<dbReference type="EMBL" id="CH991566">
    <property type="protein sequence ID" value="EDQ86455.1"/>
    <property type="molecule type" value="Genomic_DNA"/>
</dbReference>
<organism evidence="1 2">
    <name type="scientific">Monosiga brevicollis</name>
    <name type="common">Choanoflagellate</name>
    <dbReference type="NCBI Taxonomy" id="81824"/>
    <lineage>
        <taxon>Eukaryota</taxon>
        <taxon>Choanoflagellata</taxon>
        <taxon>Craspedida</taxon>
        <taxon>Salpingoecidae</taxon>
        <taxon>Monosiga</taxon>
    </lineage>
</organism>
<protein>
    <submittedName>
        <fullName evidence="1">Uncharacterized protein</fullName>
    </submittedName>
</protein>
<dbReference type="AlphaFoldDB" id="A9V7X9"/>
<name>A9V7X9_MONBE</name>